<sequence>MNGDAGKLITIGTLTVADVDGAYHIFETTIPEAYRQEGIGSLLDEIQEEIEHKKTIVQSVLQHESDLEATTTSPFFFVARKEGKIVGTISYGPCGKVVQECTNHRLDHVGTLGSLYVLPELQGQGIASALIAALVTELQKRGITQFCLDSGYRIAQQKWRRKFGEPYVVTKDYWGEGSENMVWLCEVQDFAGK</sequence>
<dbReference type="STRING" id="582692.SAMN05720606_111153"/>
<keyword evidence="3" id="KW-1185">Reference proteome</keyword>
<dbReference type="InterPro" id="IPR000182">
    <property type="entry name" value="GNAT_dom"/>
</dbReference>
<gene>
    <name evidence="2" type="ORF">SAMN05720606_111153</name>
</gene>
<dbReference type="EMBL" id="FMVM01000011">
    <property type="protein sequence ID" value="SCY89147.1"/>
    <property type="molecule type" value="Genomic_DNA"/>
</dbReference>
<dbReference type="PANTHER" id="PTHR43617:SF22">
    <property type="entry name" value="L-AMINO ACID N-ACETYLTRANSFERASE AAAT"/>
    <property type="match status" value="1"/>
</dbReference>
<dbReference type="Proteomes" id="UP000198538">
    <property type="component" value="Unassembled WGS sequence"/>
</dbReference>
<organism evidence="2 3">
    <name type="scientific">Paenibacillus polysaccharolyticus</name>
    <dbReference type="NCBI Taxonomy" id="582692"/>
    <lineage>
        <taxon>Bacteria</taxon>
        <taxon>Bacillati</taxon>
        <taxon>Bacillota</taxon>
        <taxon>Bacilli</taxon>
        <taxon>Bacillales</taxon>
        <taxon>Paenibacillaceae</taxon>
        <taxon>Paenibacillus</taxon>
    </lineage>
</organism>
<dbReference type="InterPro" id="IPR016181">
    <property type="entry name" value="Acyl_CoA_acyltransferase"/>
</dbReference>
<evidence type="ECO:0000313" key="2">
    <source>
        <dbReference type="EMBL" id="SCY89147.1"/>
    </source>
</evidence>
<keyword evidence="2" id="KW-0808">Transferase</keyword>
<feature type="domain" description="N-acetyltransferase" evidence="1">
    <location>
        <begin position="9"/>
        <end position="186"/>
    </location>
</feature>
<dbReference type="SUPFAM" id="SSF55729">
    <property type="entry name" value="Acyl-CoA N-acyltransferases (Nat)"/>
    <property type="match status" value="1"/>
</dbReference>
<evidence type="ECO:0000259" key="1">
    <source>
        <dbReference type="PROSITE" id="PS51186"/>
    </source>
</evidence>
<evidence type="ECO:0000313" key="3">
    <source>
        <dbReference type="Proteomes" id="UP000198538"/>
    </source>
</evidence>
<dbReference type="CDD" id="cd04301">
    <property type="entry name" value="NAT_SF"/>
    <property type="match status" value="1"/>
</dbReference>
<proteinExistence type="predicted"/>
<dbReference type="Pfam" id="PF00583">
    <property type="entry name" value="Acetyltransf_1"/>
    <property type="match status" value="1"/>
</dbReference>
<dbReference type="GO" id="GO:0016747">
    <property type="term" value="F:acyltransferase activity, transferring groups other than amino-acyl groups"/>
    <property type="evidence" value="ECO:0007669"/>
    <property type="project" value="InterPro"/>
</dbReference>
<dbReference type="InterPro" id="IPR050276">
    <property type="entry name" value="MshD_Acetyltransferase"/>
</dbReference>
<accession>A0A1G5JLE1</accession>
<dbReference type="PROSITE" id="PS51186">
    <property type="entry name" value="GNAT"/>
    <property type="match status" value="1"/>
</dbReference>
<name>A0A1G5JLE1_9BACL</name>
<dbReference type="AlphaFoldDB" id="A0A1G5JLE1"/>
<protein>
    <submittedName>
        <fullName evidence="2">Acetyltransferase (GNAT) family protein</fullName>
    </submittedName>
</protein>
<reference evidence="3" key="1">
    <citation type="submission" date="2016-10" db="EMBL/GenBank/DDBJ databases">
        <authorList>
            <person name="Varghese N."/>
            <person name="Submissions S."/>
        </authorList>
    </citation>
    <scope>NUCLEOTIDE SEQUENCE [LARGE SCALE GENOMIC DNA]</scope>
    <source>
        <strain evidence="3">BL9</strain>
    </source>
</reference>
<dbReference type="PANTHER" id="PTHR43617">
    <property type="entry name" value="L-AMINO ACID N-ACETYLTRANSFERASE"/>
    <property type="match status" value="1"/>
</dbReference>
<dbReference type="Gene3D" id="3.40.630.30">
    <property type="match status" value="1"/>
</dbReference>